<keyword evidence="6" id="KW-0681">Retinal protein</keyword>
<name>A0A167VJJ2_9EURO</name>
<sequence length="327" mass="36316">MVLPVMNFEEMPAVKTFTLHHASTATATTVPSATHTPQPPEAVVPSMTWQEVGPGGMRALWTVTILMGIASLVFYLLTSKITVQKRLPILLVSLISTTSFFAYYAMATGDGVGYSLRQIHHTHDHRPDTYEGIYRAIYWPRWVNWTITSNISLFLLTLISGLNGAGLLVLLAANTFMYIAAGAGAMGSHHEYKWGWYIIALFSYLMMVYQCLIKGRNAALVKDAKSRRFFMVVSGFYFLTVLAYPIVFGLGSYAHRISVNAEVITFAVLDVLSQGLFCFLVLTGQDVIPAISEDVGGFWSYGTNNQGAIHIDNEDDEDGYDDEGRHW</sequence>
<dbReference type="VEuPathDB" id="FungiDB:AAP_05530"/>
<dbReference type="GO" id="GO:0005783">
    <property type="term" value="C:endoplasmic reticulum"/>
    <property type="evidence" value="ECO:0007669"/>
    <property type="project" value="TreeGrafter"/>
</dbReference>
<gene>
    <name evidence="12" type="ORF">AAP_05530</name>
</gene>
<dbReference type="PRINTS" id="PR00251">
    <property type="entry name" value="BACTRLOPSIN"/>
</dbReference>
<evidence type="ECO:0000313" key="12">
    <source>
        <dbReference type="EMBL" id="KZZ87619.1"/>
    </source>
</evidence>
<reference evidence="12 13" key="1">
    <citation type="journal article" date="2016" name="Genome Biol. Evol.">
        <title>Divergent and convergent evolution of fungal pathogenicity.</title>
        <authorList>
            <person name="Shang Y."/>
            <person name="Xiao G."/>
            <person name="Zheng P."/>
            <person name="Cen K."/>
            <person name="Zhan S."/>
            <person name="Wang C."/>
        </authorList>
    </citation>
    <scope>NUCLEOTIDE SEQUENCE [LARGE SCALE GENOMIC DNA]</scope>
    <source>
        <strain evidence="12 13">ARSEF 7405</strain>
    </source>
</reference>
<feature type="transmembrane region" description="Helical" evidence="11">
    <location>
        <begin position="194"/>
        <end position="213"/>
    </location>
</feature>
<dbReference type="SMART" id="SM01021">
    <property type="entry name" value="Bac_rhodopsin"/>
    <property type="match status" value="1"/>
</dbReference>
<evidence type="ECO:0000256" key="3">
    <source>
        <dbReference type="ARBA" id="ARBA00022543"/>
    </source>
</evidence>
<dbReference type="GO" id="GO:0007602">
    <property type="term" value="P:phototransduction"/>
    <property type="evidence" value="ECO:0007669"/>
    <property type="project" value="UniProtKB-KW"/>
</dbReference>
<keyword evidence="5 11" id="KW-0812">Transmembrane</keyword>
<dbReference type="PANTHER" id="PTHR28286:SF2">
    <property type="entry name" value="BACTERIORHODOPSIN _OPSIN, NOPA (EUROFUNG)"/>
    <property type="match status" value="1"/>
</dbReference>
<evidence type="ECO:0000256" key="1">
    <source>
        <dbReference type="ARBA" id="ARBA00004141"/>
    </source>
</evidence>
<keyword evidence="10" id="KW-0675">Receptor</keyword>
<dbReference type="GO" id="GO:0009881">
    <property type="term" value="F:photoreceptor activity"/>
    <property type="evidence" value="ECO:0007669"/>
    <property type="project" value="UniProtKB-KW"/>
</dbReference>
<feature type="transmembrane region" description="Helical" evidence="11">
    <location>
        <begin position="59"/>
        <end position="77"/>
    </location>
</feature>
<comment type="caution">
    <text evidence="12">The sequence shown here is derived from an EMBL/GenBank/DDBJ whole genome shotgun (WGS) entry which is preliminary data.</text>
</comment>
<evidence type="ECO:0000256" key="8">
    <source>
        <dbReference type="ARBA" id="ARBA00022991"/>
    </source>
</evidence>
<feature type="transmembrane region" description="Helical" evidence="11">
    <location>
        <begin position="229"/>
        <end position="251"/>
    </location>
</feature>
<dbReference type="Pfam" id="PF01036">
    <property type="entry name" value="Bac_rhodopsin"/>
    <property type="match status" value="1"/>
</dbReference>
<dbReference type="Gene3D" id="1.20.1070.10">
    <property type="entry name" value="Rhodopsin 7-helix transmembrane proteins"/>
    <property type="match status" value="1"/>
</dbReference>
<keyword evidence="9 11" id="KW-0472">Membrane</keyword>
<keyword evidence="4" id="KW-0716">Sensory transduction</keyword>
<evidence type="ECO:0000256" key="4">
    <source>
        <dbReference type="ARBA" id="ARBA00022606"/>
    </source>
</evidence>
<evidence type="ECO:0000256" key="10">
    <source>
        <dbReference type="ARBA" id="ARBA00023170"/>
    </source>
</evidence>
<evidence type="ECO:0000256" key="5">
    <source>
        <dbReference type="ARBA" id="ARBA00022692"/>
    </source>
</evidence>
<dbReference type="AlphaFoldDB" id="A0A167VJJ2"/>
<dbReference type="OrthoDB" id="10261467at2759"/>
<dbReference type="InterPro" id="IPR001425">
    <property type="entry name" value="Arc/bac/fun_rhodopsins"/>
</dbReference>
<dbReference type="PANTHER" id="PTHR28286">
    <property type="match status" value="1"/>
</dbReference>
<feature type="transmembrane region" description="Helical" evidence="11">
    <location>
        <begin position="263"/>
        <end position="282"/>
    </location>
</feature>
<evidence type="ECO:0000256" key="2">
    <source>
        <dbReference type="ARBA" id="ARBA00008130"/>
    </source>
</evidence>
<dbReference type="EMBL" id="AZGZ01000032">
    <property type="protein sequence ID" value="KZZ87619.1"/>
    <property type="molecule type" value="Genomic_DNA"/>
</dbReference>
<proteinExistence type="inferred from homology"/>
<evidence type="ECO:0000256" key="9">
    <source>
        <dbReference type="ARBA" id="ARBA00023136"/>
    </source>
</evidence>
<protein>
    <submittedName>
        <fullName evidence="12">Opsin 1 protein</fullName>
    </submittedName>
</protein>
<accession>A0A167VJJ2</accession>
<keyword evidence="13" id="KW-1185">Reference proteome</keyword>
<dbReference type="SUPFAM" id="SSF81321">
    <property type="entry name" value="Family A G protein-coupled receptor-like"/>
    <property type="match status" value="1"/>
</dbReference>
<evidence type="ECO:0000313" key="13">
    <source>
        <dbReference type="Proteomes" id="UP000242877"/>
    </source>
</evidence>
<keyword evidence="8" id="KW-0157">Chromophore</keyword>
<keyword evidence="7 11" id="KW-1133">Transmembrane helix</keyword>
<comment type="subcellular location">
    <subcellularLocation>
        <location evidence="1">Membrane</location>
        <topology evidence="1">Multi-pass membrane protein</topology>
    </subcellularLocation>
</comment>
<evidence type="ECO:0000256" key="11">
    <source>
        <dbReference type="SAM" id="Phobius"/>
    </source>
</evidence>
<evidence type="ECO:0000256" key="6">
    <source>
        <dbReference type="ARBA" id="ARBA00022925"/>
    </source>
</evidence>
<feature type="transmembrane region" description="Helical" evidence="11">
    <location>
        <begin position="89"/>
        <end position="106"/>
    </location>
</feature>
<organism evidence="12 13">
    <name type="scientific">Ascosphaera apis ARSEF 7405</name>
    <dbReference type="NCBI Taxonomy" id="392613"/>
    <lineage>
        <taxon>Eukaryota</taxon>
        <taxon>Fungi</taxon>
        <taxon>Dikarya</taxon>
        <taxon>Ascomycota</taxon>
        <taxon>Pezizomycotina</taxon>
        <taxon>Eurotiomycetes</taxon>
        <taxon>Eurotiomycetidae</taxon>
        <taxon>Onygenales</taxon>
        <taxon>Ascosphaeraceae</taxon>
        <taxon>Ascosphaera</taxon>
    </lineage>
</organism>
<dbReference type="GO" id="GO:0005886">
    <property type="term" value="C:plasma membrane"/>
    <property type="evidence" value="ECO:0007669"/>
    <property type="project" value="TreeGrafter"/>
</dbReference>
<evidence type="ECO:0000256" key="7">
    <source>
        <dbReference type="ARBA" id="ARBA00022989"/>
    </source>
</evidence>
<dbReference type="Proteomes" id="UP000242877">
    <property type="component" value="Unassembled WGS sequence"/>
</dbReference>
<comment type="similarity">
    <text evidence="2">Belongs to the archaeal/bacterial/fungal opsin family.</text>
</comment>
<keyword evidence="3" id="KW-0600">Photoreceptor protein</keyword>